<evidence type="ECO:0000259" key="6">
    <source>
        <dbReference type="PROSITE" id="PS51379"/>
    </source>
</evidence>
<dbReference type="NCBIfam" id="NF041715">
    <property type="entry name" value="arsenate_red_ArrB"/>
    <property type="match status" value="1"/>
</dbReference>
<evidence type="ECO:0000313" key="7">
    <source>
        <dbReference type="EMBL" id="SHH27431.1"/>
    </source>
</evidence>
<evidence type="ECO:0000256" key="4">
    <source>
        <dbReference type="ARBA" id="ARBA00023014"/>
    </source>
</evidence>
<feature type="domain" description="4Fe-4S ferredoxin-type" evidence="6">
    <location>
        <begin position="79"/>
        <end position="109"/>
    </location>
</feature>
<evidence type="ECO:0000256" key="3">
    <source>
        <dbReference type="ARBA" id="ARBA00023004"/>
    </source>
</evidence>
<keyword evidence="4" id="KW-0411">Iron-sulfur</keyword>
<dbReference type="Proteomes" id="UP000184268">
    <property type="component" value="Unassembled WGS sequence"/>
</dbReference>
<gene>
    <name evidence="7" type="ORF">SAMN02745129_1677</name>
</gene>
<dbReference type="PANTHER" id="PTHR43177">
    <property type="entry name" value="PROTEIN NRFC"/>
    <property type="match status" value="1"/>
</dbReference>
<dbReference type="SUPFAM" id="SSF54862">
    <property type="entry name" value="4Fe-4S ferredoxins"/>
    <property type="match status" value="1"/>
</dbReference>
<feature type="compositionally biased region" description="Basic and acidic residues" evidence="5">
    <location>
        <begin position="141"/>
        <end position="150"/>
    </location>
</feature>
<dbReference type="GO" id="GO:0051539">
    <property type="term" value="F:4 iron, 4 sulfur cluster binding"/>
    <property type="evidence" value="ECO:0007669"/>
    <property type="project" value="UniProtKB-KW"/>
</dbReference>
<dbReference type="GO" id="GO:0046872">
    <property type="term" value="F:metal ion binding"/>
    <property type="evidence" value="ECO:0007669"/>
    <property type="project" value="UniProtKB-KW"/>
</dbReference>
<evidence type="ECO:0000256" key="2">
    <source>
        <dbReference type="ARBA" id="ARBA00022723"/>
    </source>
</evidence>
<keyword evidence="2" id="KW-0479">Metal-binding</keyword>
<dbReference type="InterPro" id="IPR017900">
    <property type="entry name" value="4Fe4S_Fe_S_CS"/>
</dbReference>
<evidence type="ECO:0000313" key="8">
    <source>
        <dbReference type="Proteomes" id="UP000184268"/>
    </source>
</evidence>
<dbReference type="STRING" id="299255.SAMN02745129_1677"/>
<dbReference type="CDD" id="cd10551">
    <property type="entry name" value="PsrB"/>
    <property type="match status" value="1"/>
</dbReference>
<name>A0A1M5RML7_9GAMM</name>
<dbReference type="InterPro" id="IPR050954">
    <property type="entry name" value="ET_IronSulfur_Cluster-Binding"/>
</dbReference>
<dbReference type="Pfam" id="PF13247">
    <property type="entry name" value="Fer4_11"/>
    <property type="match status" value="2"/>
</dbReference>
<keyword evidence="8" id="KW-1185">Reference proteome</keyword>
<dbReference type="Gene3D" id="3.30.70.20">
    <property type="match status" value="2"/>
</dbReference>
<dbReference type="AlphaFoldDB" id="A0A1M5RML7"/>
<feature type="domain" description="4Fe-4S ferredoxin-type" evidence="6">
    <location>
        <begin position="3"/>
        <end position="32"/>
    </location>
</feature>
<dbReference type="InterPro" id="IPR053684">
    <property type="entry name" value="ArrB_iron-sulfur_subunit"/>
</dbReference>
<dbReference type="EMBL" id="FQXG01000002">
    <property type="protein sequence ID" value="SHH27431.1"/>
    <property type="molecule type" value="Genomic_DNA"/>
</dbReference>
<organism evidence="7 8">
    <name type="scientific">Ferrimonas marina</name>
    <dbReference type="NCBI Taxonomy" id="299255"/>
    <lineage>
        <taxon>Bacteria</taxon>
        <taxon>Pseudomonadati</taxon>
        <taxon>Pseudomonadota</taxon>
        <taxon>Gammaproteobacteria</taxon>
        <taxon>Alteromonadales</taxon>
        <taxon>Ferrimonadaceae</taxon>
        <taxon>Ferrimonas</taxon>
    </lineage>
</organism>
<feature type="region of interest" description="Disordered" evidence="5">
    <location>
        <begin position="134"/>
        <end position="153"/>
    </location>
</feature>
<accession>A0A1M5RML7</accession>
<keyword evidence="3" id="KW-0408">Iron</keyword>
<dbReference type="RefSeq" id="WP_067658911.1">
    <property type="nucleotide sequence ID" value="NZ_FQXG01000002.1"/>
</dbReference>
<evidence type="ECO:0000256" key="1">
    <source>
        <dbReference type="ARBA" id="ARBA00022485"/>
    </source>
</evidence>
<evidence type="ECO:0000256" key="5">
    <source>
        <dbReference type="SAM" id="MobiDB-lite"/>
    </source>
</evidence>
<sequence length="234" mass="25433">MKLGMVIDLQKCIGCGGCDLACKTENNTAAGIHWSHHKISTEGTFPKVTYRYLPTLCNHCEKPACAEVCPKQALYKADNGLTLHKVEDCIGCQRCVRACPYGAIQANRTVPHREWKDDAAIVEGGTASPYTMLKRSGAKASPHENPERGDTYLVTRPRRTVEKCTLCDHRQAVGLNPACVDACPSGARVVGDLDDPNSSVSQLVKAHKGAPLKPEAGTKPQVFYIRSFNVQQGL</sequence>
<reference evidence="7 8" key="1">
    <citation type="submission" date="2016-11" db="EMBL/GenBank/DDBJ databases">
        <authorList>
            <person name="Jaros S."/>
            <person name="Januszkiewicz K."/>
            <person name="Wedrychowicz H."/>
        </authorList>
    </citation>
    <scope>NUCLEOTIDE SEQUENCE [LARGE SCALE GENOMIC DNA]</scope>
    <source>
        <strain evidence="7 8">DSM 16917</strain>
    </source>
</reference>
<dbReference type="OrthoDB" id="9779457at2"/>
<dbReference type="PANTHER" id="PTHR43177:SF3">
    <property type="entry name" value="PROTEIN NRFC HOMOLOG"/>
    <property type="match status" value="1"/>
</dbReference>
<keyword evidence="1" id="KW-0004">4Fe-4S</keyword>
<dbReference type="InterPro" id="IPR017896">
    <property type="entry name" value="4Fe4S_Fe-S-bd"/>
</dbReference>
<dbReference type="PROSITE" id="PS00198">
    <property type="entry name" value="4FE4S_FER_1"/>
    <property type="match status" value="1"/>
</dbReference>
<dbReference type="PROSITE" id="PS51379">
    <property type="entry name" value="4FE4S_FER_2"/>
    <property type="match status" value="2"/>
</dbReference>
<protein>
    <submittedName>
        <fullName evidence="7">Fe-S-cluster-containing dehydrogenase component</fullName>
    </submittedName>
</protein>
<proteinExistence type="predicted"/>